<evidence type="ECO:0000313" key="5">
    <source>
        <dbReference type="Proteomes" id="UP000007494"/>
    </source>
</evidence>
<feature type="compositionally biased region" description="Basic and acidic residues" evidence="2">
    <location>
        <begin position="1135"/>
        <end position="1150"/>
    </location>
</feature>
<dbReference type="GeneID" id="13444806"/>
<reference evidence="4" key="4">
    <citation type="journal article" date="2015" name="PLoS ONE">
        <title>Comprehensive Evaluation of Toxoplasma gondii VEG and Neospora caninum LIV Genomes with Tachyzoite Stage Transcriptome and Proteome Defines Novel Transcript Features.</title>
        <authorList>
            <person name="Ramaprasad A."/>
            <person name="Mourier T."/>
            <person name="Naeem R."/>
            <person name="Malas T.B."/>
            <person name="Moussa E."/>
            <person name="Panigrahi A."/>
            <person name="Vermont S.J."/>
            <person name="Otto T.D."/>
            <person name="Wastling J."/>
            <person name="Pain A."/>
        </authorList>
    </citation>
    <scope>NUCLEOTIDE SEQUENCE</scope>
    <source>
        <strain evidence="4">Liverpool</strain>
    </source>
</reference>
<feature type="coiled-coil region" evidence="1">
    <location>
        <begin position="714"/>
        <end position="741"/>
    </location>
</feature>
<sequence length="2624" mass="283998">MDCRRPQTARNSSALPSSRSFSSPSPKGFGRAKQRPAVQPLDLTELPREPNAAASPKGSLSRVTQNHRSTRDRPVYRHVVARIATDVRIDASANRSSSATFPGTPFSVVGIPQRPEVETCFPHLGNQPVSGPYEPPTKQNCRQHYRQTTSALGSPGEGPYSTLSSSSPLGITSVCGISGESEFPFGASAVNSARSPHTRGDLTTHQTAHSFVREPPVVVCGTPVQHHLPVSRISSSPPQSLCVEPTPRTQLSSSQGATPASARAQPDCGPSRCTTASTYRQSRLPLSSLRNGLSGSAFIDGGSSGGWCVSTARSSSVETCGTFPRPFDVRHSLSQTGSRGKKKRSTNRIVQTADSGHMPAPRVRTGDTSGDDSHAEEKKRFVDPATYTRLPPEVWVYKYQSPVGLPAASCTNREVSKKQGSTGTDPDETGGKWDSGGSADVIQSSSSCVPPADPGHIGKEIAFPLEHPQGHQQADFLCSSIPILLQVYEVPTLFSLKNGLARTNHFPWPPPCLSQDSVGPAVPLKTTALRDARDNANVNISGREAEDKGQNVVNRHKDEAAPLQSHLSPYGGPLSQHPAESRLSKTPRSTNESRGIGSVLGCRSPREAGDEASRSHQAALPLPPPNGFLARGLQAIHKGRIQQTWWRGLMRTLDVSFSELSRQLKLFAPFHARCVEKLQQSLLAYGEIYDASVADIFSELQTSLLELYKTEVSLRREQRDMSRLLELLEGKRQEAEELRRMLDIHTHLFGLQELDALAVRQAEEEATAADLQWQRLLEHLEAVRLNRDRVATAETWVTRSTGECKDGDLSNPHRQVIARVFPISATLLPHQTFLRGELGSGGYGKLLRINLPPGRWTIGLAITCTAPIDVCLLMLLAQRRHPSLRREGGECLSRPQRDAAPGRETPSAFYVSFDASGPRRAALQDDKRSCRAPTAHGSAASSSQPSIPTLDPSLTLMSATPPEWNAFASLSVHPREAQILHVRTPPEGTPDGGWLLLRVQPTEQVNRRLLDRTAETYANALRAYSCTSPNLEESKPVPSSAETADAGKRSGQGLCVAAPLETENPSFARRSRGAEAPKSFTGVSPGNPVCGTQVADQEVRTPCEKTVKFSIGVHSVFLHPALASKDRGAGSGIPRRSEGGRTEAEGEETKVATATSLSPSGSAFQEELCAPLEESADRGSDTRDEKTRHGKFGVANSSAPPASRFPVPRAPPSLLPRSTVRRDVCVQTVKSSLLRGTLCSLHDGPRPPPVPQFCMCDDPSWGSPPRRTSAGTREATRSHEKASPSSTHPCPSSPASHPEAASASPSHLDPQLKQPLFYAPSFPLLKVLLDDTPVPLGDFSSLLYPPSCMHGERGAAATAPGVLSGARFVRWPLQLLVETAWIVLVQRARERRHLRARRADRRHQRSEALSLFEKHCVHRAIHSESGGSGPPQSRKGGRQSGRRRGKEPSPLGRCVTDSRCCDTDGASARSADPTCQFTNLSNSPRLFIQTSASEDDVNLGEQGQRGSGRMPLTKKQERQLRPNSSGSALPASAAPLEKLGTETNGGGGEQEPCFAKGKPDATEKKMCAGDPPRPAALWRAVQDAAEAAESAKDPEEESLASFTFTFFLRRFGVAFLSHKALHSFLLSLLYYAPLLTPVSPTQQREAFCGKNTRPRHPSLFEFEGAFSPAPNTSGHHADFRASGKGRLCDSGHDSSPVSTRHQRQQVKICSRIRGFLPLFSARLFGRLTGLLSASEDTHPFRQSLDDFLCLALDALVDQIGADQTASRAKRESREKSERAGQAVRSPASTHKHASTSLVTNPGDRAHACFPSRPLTASSGLQREAAQAGTRNEPSLRPRPPDNAGVGLCLAVSHAAAAKIVRRVFHEEGTTEYRLAALEALDSHRDAAVAAMRSRQLGLRARWARGRPAITGEGATSAFLEERVRETDGELKRRAAQGTRTEVRAARSTGRWDAREASSAPVSEREGDSRDSRAKDVEPGKLRSRKMKATQGRKGSEEGWDLLVPADLLIQALTQQWEVLYIHLQQAMERVLDSDVCGPQPATSPILSFNAFSSFLHRLRPERSLSPNHRLSLYRRALFAAASRIHPLCASLHSSSLAALLLHQTHLLAFPLPFPASPFLALGPEPQAEPSEDDSAEDADGAKAKGTQSPPSLRSEDALSRGTPRVVQLCDLGSSEGSPVSPPSLSSLSYECRLAAFIVDALVHFLCTEAPGLLHSGPRDIRQAAFASAREEAQETPRRSEAAANPESSRVAFAAEHKIRSDTLSRARVAVVVKSNKKNAEAGNDTEGRQRGDEGKPDSRWEANKGGTSSKGHIFSASGAPAEKIDGREQREYRLVHQLLSWCASPEGYRPLYAGDAAAAPQKSEDAARTQPASSVVEAFAVSAPIRNLEYINPGAAVEAAKDLDRSASQQNAPAALLLAKIYAVLRDLLAVVGDSELLAPVCYALASPDAHSPYSDFPSGVSPQSPFTPGRGRLSLLTKDQRDEDVAASRLDSETLHDVLRSVWNALERAATLTVEYMEAARTEYQAAAFARMKHGASVKDALRDLARLYRDQVDRLFILSVGSNAFSAALEQQSAREQLSLLYRQSLELERRQLELHDALHGFSEAEEKKGEGGENRETEVEN</sequence>
<gene>
    <name evidence="4" type="ORF">BN1204_018080</name>
    <name evidence="3" type="ORF">NCLIV_018080</name>
</gene>
<reference evidence="3" key="1">
    <citation type="submission" date="2011-02" db="EMBL/GenBank/DDBJ databases">
        <authorList>
            <person name="Aslett M."/>
        </authorList>
    </citation>
    <scope>NUCLEOTIDE SEQUENCE</scope>
    <source>
        <strain evidence="3">Liverpool</strain>
    </source>
</reference>
<feature type="region of interest" description="Disordered" evidence="2">
    <location>
        <begin position="1926"/>
        <end position="1995"/>
    </location>
</feature>
<feature type="compositionally biased region" description="Polar residues" evidence="2">
    <location>
        <begin position="247"/>
        <end position="258"/>
    </location>
</feature>
<feature type="compositionally biased region" description="Polar residues" evidence="2">
    <location>
        <begin position="1152"/>
        <end position="1163"/>
    </location>
</feature>
<feature type="compositionally biased region" description="Basic residues" evidence="2">
    <location>
        <begin position="1435"/>
        <end position="1445"/>
    </location>
</feature>
<feature type="compositionally biased region" description="Low complexity" evidence="2">
    <location>
        <begin position="1524"/>
        <end position="1536"/>
    </location>
</feature>
<feature type="compositionally biased region" description="Basic and acidic residues" evidence="2">
    <location>
        <begin position="885"/>
        <end position="901"/>
    </location>
</feature>
<dbReference type="OMA" id="PGRWTIG"/>
<reference evidence="5" key="3">
    <citation type="journal article" date="2012" name="PLoS Pathog.">
        <title>Comparative genomics of the apicomplexan parasites Toxoplasma gondii and Neospora caninum: Coccidia differing in host range and transmission strategy.</title>
        <authorList>
            <person name="Reid A.J."/>
            <person name="Vermont S.J."/>
            <person name="Cotton J.A."/>
            <person name="Harris D."/>
            <person name="Hill-Cawthorne G.A."/>
            <person name="Konen-Waisman S."/>
            <person name="Latham S.M."/>
            <person name="Mourier T."/>
            <person name="Norton R."/>
            <person name="Quail M.A."/>
            <person name="Sanders M."/>
            <person name="Shanmugam D."/>
            <person name="Sohal A."/>
            <person name="Wasmuth J.D."/>
            <person name="Brunk B."/>
            <person name="Grigg M.E."/>
            <person name="Howard J.C."/>
            <person name="Parkinson J."/>
            <person name="Roos D.S."/>
            <person name="Trees A.J."/>
            <person name="Berriman M."/>
            <person name="Pain A."/>
            <person name="Wastling J.M."/>
        </authorList>
    </citation>
    <scope>NUCLEOTIDE SEQUENCE [LARGE SCALE GENOMIC DNA]</scope>
    <source>
        <strain evidence="5">Liverpool</strain>
    </source>
</reference>
<feature type="region of interest" description="Disordered" evidence="2">
    <location>
        <begin position="1"/>
        <end position="75"/>
    </location>
</feature>
<feature type="region of interest" description="Disordered" evidence="2">
    <location>
        <begin position="563"/>
        <end position="623"/>
    </location>
</feature>
<evidence type="ECO:0000313" key="4">
    <source>
        <dbReference type="EMBL" id="CEL65979.1"/>
    </source>
</evidence>
<dbReference type="EMBL" id="LN714480">
    <property type="protein sequence ID" value="CEL65979.1"/>
    <property type="molecule type" value="Genomic_DNA"/>
</dbReference>
<feature type="region of interest" description="Disordered" evidence="2">
    <location>
        <begin position="1491"/>
        <end position="1552"/>
    </location>
</feature>
<feature type="region of interest" description="Disordered" evidence="2">
    <location>
        <begin position="331"/>
        <end position="378"/>
    </location>
</feature>
<feature type="compositionally biased region" description="Polar residues" evidence="2">
    <location>
        <begin position="584"/>
        <end position="593"/>
    </location>
</feature>
<feature type="compositionally biased region" description="Basic and acidic residues" evidence="2">
    <location>
        <begin position="1962"/>
        <end position="1980"/>
    </location>
</feature>
<feature type="region of interest" description="Disordered" evidence="2">
    <location>
        <begin position="1124"/>
        <end position="1215"/>
    </location>
</feature>
<feature type="region of interest" description="Disordered" evidence="2">
    <location>
        <begin position="1029"/>
        <end position="1050"/>
    </location>
</feature>
<feature type="compositionally biased region" description="Basic and acidic residues" evidence="2">
    <location>
        <begin position="1768"/>
        <end position="1778"/>
    </location>
</feature>
<feature type="compositionally biased region" description="Low complexity" evidence="2">
    <location>
        <begin position="1283"/>
        <end position="1307"/>
    </location>
</feature>
<feature type="region of interest" description="Disordered" evidence="2">
    <location>
        <begin position="885"/>
        <end position="904"/>
    </location>
</feature>
<feature type="region of interest" description="Disordered" evidence="2">
    <location>
        <begin position="230"/>
        <end position="279"/>
    </location>
</feature>
<feature type="compositionally biased region" description="Basic and acidic residues" evidence="2">
    <location>
        <begin position="2228"/>
        <end position="2240"/>
    </location>
</feature>
<dbReference type="eggNOG" id="ENOG502QZY4">
    <property type="taxonomic scope" value="Eukaryota"/>
</dbReference>
<keyword evidence="1" id="KW-0175">Coiled coil</keyword>
<dbReference type="VEuPathDB" id="ToxoDB:NCLIV_018080"/>
<feature type="compositionally biased region" description="Polar residues" evidence="2">
    <location>
        <begin position="410"/>
        <end position="424"/>
    </location>
</feature>
<dbReference type="InParanoid" id="F0VE74"/>
<feature type="compositionally biased region" description="Basic and acidic residues" evidence="2">
    <location>
        <begin position="2285"/>
        <end position="2302"/>
    </location>
</feature>
<feature type="region of interest" description="Disordered" evidence="2">
    <location>
        <begin position="1762"/>
        <end position="1841"/>
    </location>
</feature>
<feature type="compositionally biased region" description="Basic and acidic residues" evidence="2">
    <location>
        <begin position="1175"/>
        <end position="1187"/>
    </location>
</feature>
<dbReference type="OrthoDB" id="333634at2759"/>
<evidence type="ECO:0000256" key="1">
    <source>
        <dbReference type="SAM" id="Coils"/>
    </source>
</evidence>
<feature type="region of interest" description="Disordered" evidence="2">
    <location>
        <begin position="1262"/>
        <end position="1308"/>
    </location>
</feature>
<name>F0VE74_NEOCL</name>
<feature type="compositionally biased region" description="Acidic residues" evidence="2">
    <location>
        <begin position="2129"/>
        <end position="2138"/>
    </location>
</feature>
<dbReference type="RefSeq" id="XP_003882050.1">
    <property type="nucleotide sequence ID" value="XM_003882001.1"/>
</dbReference>
<evidence type="ECO:0000256" key="2">
    <source>
        <dbReference type="SAM" id="MobiDB-lite"/>
    </source>
</evidence>
<feature type="compositionally biased region" description="Low complexity" evidence="2">
    <location>
        <begin position="12"/>
        <end position="26"/>
    </location>
</feature>
<feature type="region of interest" description="Disordered" evidence="2">
    <location>
        <begin position="1062"/>
        <end position="1089"/>
    </location>
</feature>
<dbReference type="EMBL" id="FR823387">
    <property type="protein sequence ID" value="CBZ52018.1"/>
    <property type="molecule type" value="Genomic_DNA"/>
</dbReference>
<feature type="compositionally biased region" description="Basic and acidic residues" evidence="2">
    <location>
        <begin position="1940"/>
        <end position="1955"/>
    </location>
</feature>
<evidence type="ECO:0000313" key="3">
    <source>
        <dbReference type="EMBL" id="CBZ52018.1"/>
    </source>
</evidence>
<accession>F0VE74</accession>
<feature type="region of interest" description="Disordered" evidence="2">
    <location>
        <begin position="2120"/>
        <end position="2160"/>
    </location>
</feature>
<feature type="region of interest" description="Disordered" evidence="2">
    <location>
        <begin position="410"/>
        <end position="450"/>
    </location>
</feature>
<feature type="region of interest" description="Disordered" evidence="2">
    <location>
        <begin position="2603"/>
        <end position="2624"/>
    </location>
</feature>
<protein>
    <submittedName>
        <fullName evidence="3">Uncharacterized protein</fullName>
    </submittedName>
</protein>
<keyword evidence="5" id="KW-1185">Reference proteome</keyword>
<feature type="region of interest" description="Disordered" evidence="2">
    <location>
        <begin position="2274"/>
        <end position="2325"/>
    </location>
</feature>
<organism evidence="3 5">
    <name type="scientific">Neospora caninum (strain Liverpool)</name>
    <dbReference type="NCBI Taxonomy" id="572307"/>
    <lineage>
        <taxon>Eukaryota</taxon>
        <taxon>Sar</taxon>
        <taxon>Alveolata</taxon>
        <taxon>Apicomplexa</taxon>
        <taxon>Conoidasida</taxon>
        <taxon>Coccidia</taxon>
        <taxon>Eucoccidiorida</taxon>
        <taxon>Eimeriorina</taxon>
        <taxon>Sarcocystidae</taxon>
        <taxon>Neospora</taxon>
    </lineage>
</organism>
<reference evidence="3" key="2">
    <citation type="submission" date="2011-03" db="EMBL/GenBank/DDBJ databases">
        <title>Comparative genomics and transcriptomics of Neospora caninum and Toxoplasma gondii.</title>
        <authorList>
            <person name="Reid A.J."/>
            <person name="Sohal A."/>
            <person name="Harris D."/>
            <person name="Quail M."/>
            <person name="Sanders M."/>
            <person name="Berriman M."/>
            <person name="Wastling J.M."/>
            <person name="Pain A."/>
        </authorList>
    </citation>
    <scope>NUCLEOTIDE SEQUENCE</scope>
    <source>
        <strain evidence="3">Liverpool</strain>
    </source>
</reference>
<feature type="region of interest" description="Disordered" evidence="2">
    <location>
        <begin position="922"/>
        <end position="954"/>
    </location>
</feature>
<proteinExistence type="predicted"/>
<dbReference type="Proteomes" id="UP000007494">
    <property type="component" value="Chromosome VI"/>
</dbReference>
<feature type="compositionally biased region" description="Basic and acidic residues" evidence="2">
    <location>
        <begin position="604"/>
        <end position="614"/>
    </location>
</feature>
<feature type="region of interest" description="Disordered" evidence="2">
    <location>
        <begin position="2224"/>
        <end position="2250"/>
    </location>
</feature>
<feature type="region of interest" description="Disordered" evidence="2">
    <location>
        <begin position="1421"/>
        <end position="1458"/>
    </location>
</feature>